<dbReference type="RefSeq" id="WP_117312793.1">
    <property type="nucleotide sequence ID" value="NZ_JBHRUJ010000017.1"/>
</dbReference>
<keyword evidence="2" id="KW-0813">Transport</keyword>
<feature type="transmembrane region" description="Helical" evidence="9">
    <location>
        <begin position="35"/>
        <end position="58"/>
    </location>
</feature>
<proteinExistence type="inferred from homology"/>
<comment type="similarity">
    <text evidence="8">Belongs to the TRAP transporter small permease family.</text>
</comment>
<sequence length="189" mass="21690">MEESISKSEKAYHSNPVIRILSWIDRWIIEVFEKFILSFGLLALSAIVFGVVIARYFLGFSPDWSDELPRFMVVWITFIGMSYCVRQGSHVKIDLFLNKMHGKVKKYINVTILSICFLFFVYLTYLGYNLTMAVFAANQMSVSLDISLGYVYMAIPIGCFLTAKNFLHLLIKNILSKEVIADLSERGIK</sequence>
<evidence type="ECO:0000313" key="12">
    <source>
        <dbReference type="Proteomes" id="UP001595625"/>
    </source>
</evidence>
<keyword evidence="5 9" id="KW-0812">Transmembrane</keyword>
<evidence type="ECO:0000256" key="6">
    <source>
        <dbReference type="ARBA" id="ARBA00022989"/>
    </source>
</evidence>
<dbReference type="InterPro" id="IPR055348">
    <property type="entry name" value="DctQ"/>
</dbReference>
<reference evidence="12" key="1">
    <citation type="journal article" date="2019" name="Int. J. Syst. Evol. Microbiol.">
        <title>The Global Catalogue of Microorganisms (GCM) 10K type strain sequencing project: providing services to taxonomists for standard genome sequencing and annotation.</title>
        <authorList>
            <consortium name="The Broad Institute Genomics Platform"/>
            <consortium name="The Broad Institute Genome Sequencing Center for Infectious Disease"/>
            <person name="Wu L."/>
            <person name="Ma J."/>
        </authorList>
    </citation>
    <scope>NUCLEOTIDE SEQUENCE [LARGE SCALE GENOMIC DNA]</scope>
    <source>
        <strain evidence="12">CCM 320</strain>
    </source>
</reference>
<evidence type="ECO:0000256" key="2">
    <source>
        <dbReference type="ARBA" id="ARBA00022448"/>
    </source>
</evidence>
<feature type="transmembrane region" description="Helical" evidence="9">
    <location>
        <begin position="70"/>
        <end position="86"/>
    </location>
</feature>
<accession>A0ABV7KRX7</accession>
<evidence type="ECO:0000256" key="1">
    <source>
        <dbReference type="ARBA" id="ARBA00004429"/>
    </source>
</evidence>
<evidence type="ECO:0000256" key="4">
    <source>
        <dbReference type="ARBA" id="ARBA00022519"/>
    </source>
</evidence>
<comment type="subcellular location">
    <subcellularLocation>
        <location evidence="1">Cell inner membrane</location>
        <topology evidence="1">Multi-pass membrane protein</topology>
    </subcellularLocation>
</comment>
<feature type="transmembrane region" description="Helical" evidence="9">
    <location>
        <begin position="107"/>
        <end position="128"/>
    </location>
</feature>
<feature type="transmembrane region" description="Helical" evidence="9">
    <location>
        <begin position="148"/>
        <end position="167"/>
    </location>
</feature>
<keyword evidence="4" id="KW-0997">Cell inner membrane</keyword>
<evidence type="ECO:0000256" key="9">
    <source>
        <dbReference type="SAM" id="Phobius"/>
    </source>
</evidence>
<evidence type="ECO:0000256" key="8">
    <source>
        <dbReference type="ARBA" id="ARBA00038436"/>
    </source>
</evidence>
<comment type="caution">
    <text evidence="11">The sequence shown here is derived from an EMBL/GenBank/DDBJ whole genome shotgun (WGS) entry which is preliminary data.</text>
</comment>
<keyword evidence="3" id="KW-1003">Cell membrane</keyword>
<dbReference type="Pfam" id="PF04290">
    <property type="entry name" value="DctQ"/>
    <property type="match status" value="1"/>
</dbReference>
<evidence type="ECO:0000256" key="7">
    <source>
        <dbReference type="ARBA" id="ARBA00023136"/>
    </source>
</evidence>
<evidence type="ECO:0000256" key="3">
    <source>
        <dbReference type="ARBA" id="ARBA00022475"/>
    </source>
</evidence>
<protein>
    <submittedName>
        <fullName evidence="11">TRAP transporter small permease</fullName>
    </submittedName>
</protein>
<keyword evidence="12" id="KW-1185">Reference proteome</keyword>
<name>A0ABV7KRX7_PLAOK</name>
<dbReference type="Proteomes" id="UP001595625">
    <property type="component" value="Unassembled WGS sequence"/>
</dbReference>
<evidence type="ECO:0000259" key="10">
    <source>
        <dbReference type="Pfam" id="PF04290"/>
    </source>
</evidence>
<evidence type="ECO:0000313" key="11">
    <source>
        <dbReference type="EMBL" id="MFC3212262.1"/>
    </source>
</evidence>
<gene>
    <name evidence="11" type="ORF">ACFOEJ_14335</name>
</gene>
<keyword evidence="6 9" id="KW-1133">Transmembrane helix</keyword>
<dbReference type="PANTHER" id="PTHR35011:SF2">
    <property type="entry name" value="2,3-DIKETO-L-GULONATE TRAP TRANSPORTER SMALL PERMEASE PROTEIN YIAM"/>
    <property type="match status" value="1"/>
</dbReference>
<dbReference type="EMBL" id="JBHRUJ010000017">
    <property type="protein sequence ID" value="MFC3212262.1"/>
    <property type="molecule type" value="Genomic_DNA"/>
</dbReference>
<dbReference type="PANTHER" id="PTHR35011">
    <property type="entry name" value="2,3-DIKETO-L-GULONATE TRAP TRANSPORTER SMALL PERMEASE PROTEIN YIAM"/>
    <property type="match status" value="1"/>
</dbReference>
<evidence type="ECO:0000256" key="5">
    <source>
        <dbReference type="ARBA" id="ARBA00022692"/>
    </source>
</evidence>
<feature type="domain" description="Tripartite ATP-independent periplasmic transporters DctQ component" evidence="10">
    <location>
        <begin position="45"/>
        <end position="171"/>
    </location>
</feature>
<organism evidence="11 12">
    <name type="scientific">Planomicrobium okeanokoites</name>
    <name type="common">Planococcus okeanokoites</name>
    <name type="synonym">Flavobacterium okeanokoites</name>
    <dbReference type="NCBI Taxonomy" id="244"/>
    <lineage>
        <taxon>Bacteria</taxon>
        <taxon>Bacillati</taxon>
        <taxon>Bacillota</taxon>
        <taxon>Bacilli</taxon>
        <taxon>Bacillales</taxon>
        <taxon>Caryophanaceae</taxon>
        <taxon>Planomicrobium</taxon>
    </lineage>
</organism>
<keyword evidence="7 9" id="KW-0472">Membrane</keyword>
<dbReference type="InterPro" id="IPR007387">
    <property type="entry name" value="TRAP_DctQ"/>
</dbReference>